<evidence type="ECO:0000313" key="1">
    <source>
        <dbReference type="EMBL" id="QCI21140.1"/>
    </source>
</evidence>
<dbReference type="AlphaFoldDB" id="A0A4D6Y577"/>
<dbReference type="OrthoDB" id="9814407at2"/>
<gene>
    <name evidence="1" type="ORF">D9V68_02170</name>
</gene>
<sequence length="86" mass="10628">MYILDIIYKKYIDKKNIVSLQHIEWLKYYSDKKIFIIIGQEKNYDEIIFVQNINRSYLEYILNKDPIRDIVNYRVKKINIFPYTSI</sequence>
<dbReference type="Proteomes" id="UP000298738">
    <property type="component" value="Chromosome"/>
</dbReference>
<dbReference type="RefSeq" id="WP_158357902.1">
    <property type="nucleotide sequence ID" value="NZ_CP034876.1"/>
</dbReference>
<accession>A0A4D6Y577</accession>
<evidence type="ECO:0000313" key="2">
    <source>
        <dbReference type="Proteomes" id="UP000298738"/>
    </source>
</evidence>
<dbReference type="EMBL" id="CP034876">
    <property type="protein sequence ID" value="QCI21140.1"/>
    <property type="molecule type" value="Genomic_DNA"/>
</dbReference>
<name>A0A4D6Y577_9GAMM</name>
<reference evidence="1 2" key="1">
    <citation type="submission" date="2018-12" db="EMBL/GenBank/DDBJ databases">
        <authorList>
            <person name="Chong R.A."/>
        </authorList>
    </citation>
    <scope>NUCLEOTIDE SEQUENCE [LARGE SCALE GENOMIC DNA]</scope>
    <source>
        <strain evidence="1 2">Hla</strain>
    </source>
</reference>
<reference evidence="1 2" key="2">
    <citation type="submission" date="2019-05" db="EMBL/GenBank/DDBJ databases">
        <title>Genome evolution of the obligate endosymbiont Buchnera aphidicola.</title>
        <authorList>
            <person name="Moran N.A."/>
        </authorList>
    </citation>
    <scope>NUCLEOTIDE SEQUENCE [LARGE SCALE GENOMIC DNA]</scope>
    <source>
        <strain evidence="1 2">Hla</strain>
    </source>
</reference>
<protein>
    <submittedName>
        <fullName evidence="1">Uncharacterized protein</fullName>
    </submittedName>
</protein>
<proteinExistence type="predicted"/>
<organism evidence="1 2">
    <name type="scientific">Buchnera aphidicola</name>
    <name type="common">Hyperomyzus lactucae</name>
    <dbReference type="NCBI Taxonomy" id="1241860"/>
    <lineage>
        <taxon>Bacteria</taxon>
        <taxon>Pseudomonadati</taxon>
        <taxon>Pseudomonadota</taxon>
        <taxon>Gammaproteobacteria</taxon>
        <taxon>Enterobacterales</taxon>
        <taxon>Erwiniaceae</taxon>
        <taxon>Buchnera</taxon>
    </lineage>
</organism>